<proteinExistence type="predicted"/>
<dbReference type="AlphaFoldDB" id="A0A8X6MTE1"/>
<name>A0A8X6MTE1_NEPPI</name>
<gene>
    <name evidence="1" type="ORF">NPIL_41191</name>
</gene>
<organism evidence="1 2">
    <name type="scientific">Nephila pilipes</name>
    <name type="common">Giant wood spider</name>
    <name type="synonym">Nephila maculata</name>
    <dbReference type="NCBI Taxonomy" id="299642"/>
    <lineage>
        <taxon>Eukaryota</taxon>
        <taxon>Metazoa</taxon>
        <taxon>Ecdysozoa</taxon>
        <taxon>Arthropoda</taxon>
        <taxon>Chelicerata</taxon>
        <taxon>Arachnida</taxon>
        <taxon>Araneae</taxon>
        <taxon>Araneomorphae</taxon>
        <taxon>Entelegynae</taxon>
        <taxon>Araneoidea</taxon>
        <taxon>Nephilidae</taxon>
        <taxon>Nephila</taxon>
    </lineage>
</organism>
<protein>
    <submittedName>
        <fullName evidence="1">Uncharacterized protein</fullName>
    </submittedName>
</protein>
<evidence type="ECO:0000313" key="2">
    <source>
        <dbReference type="Proteomes" id="UP000887013"/>
    </source>
</evidence>
<evidence type="ECO:0000313" key="1">
    <source>
        <dbReference type="EMBL" id="GFS76999.1"/>
    </source>
</evidence>
<dbReference type="EMBL" id="BMAW01096912">
    <property type="protein sequence ID" value="GFS76999.1"/>
    <property type="molecule type" value="Genomic_DNA"/>
</dbReference>
<comment type="caution">
    <text evidence="1">The sequence shown here is derived from an EMBL/GenBank/DDBJ whole genome shotgun (WGS) entry which is preliminary data.</text>
</comment>
<dbReference type="Proteomes" id="UP000887013">
    <property type="component" value="Unassembled WGS sequence"/>
</dbReference>
<reference evidence="1" key="1">
    <citation type="submission" date="2020-08" db="EMBL/GenBank/DDBJ databases">
        <title>Multicomponent nature underlies the extraordinary mechanical properties of spider dragline silk.</title>
        <authorList>
            <person name="Kono N."/>
            <person name="Nakamura H."/>
            <person name="Mori M."/>
            <person name="Yoshida Y."/>
            <person name="Ohtoshi R."/>
            <person name="Malay A.D."/>
            <person name="Moran D.A.P."/>
            <person name="Tomita M."/>
            <person name="Numata K."/>
            <person name="Arakawa K."/>
        </authorList>
    </citation>
    <scope>NUCLEOTIDE SEQUENCE</scope>
</reference>
<accession>A0A8X6MTE1</accession>
<keyword evidence="2" id="KW-1185">Reference proteome</keyword>
<sequence length="99" mass="11348">MGKVSLRDILLPIKVHAIYAAKARYMCVPVAWPYSAGLQLRPTYNENLLTDKPKKAATANGRLSYGVPLCALYLYKAATLRGRYAVRFRRRKRHGQRQR</sequence>